<reference evidence="1 2" key="1">
    <citation type="submission" date="2024-05" db="EMBL/GenBank/DDBJ databases">
        <title>A high-quality chromosomal-level genome assembly of Topmouth culter (Culter alburnus).</title>
        <authorList>
            <person name="Zhao H."/>
        </authorList>
    </citation>
    <scope>NUCLEOTIDE SEQUENCE [LARGE SCALE GENOMIC DNA]</scope>
    <source>
        <strain evidence="1">CATC2023</strain>
        <tissue evidence="1">Muscle</tissue>
    </source>
</reference>
<feature type="non-terminal residue" evidence="1">
    <location>
        <position position="55"/>
    </location>
</feature>
<gene>
    <name evidence="1" type="ORF">ABG768_020276</name>
</gene>
<dbReference type="EMBL" id="JAWDJR010000003">
    <property type="protein sequence ID" value="KAK9978528.1"/>
    <property type="molecule type" value="Genomic_DNA"/>
</dbReference>
<organism evidence="1 2">
    <name type="scientific">Culter alburnus</name>
    <name type="common">Topmouth culter</name>
    <dbReference type="NCBI Taxonomy" id="194366"/>
    <lineage>
        <taxon>Eukaryota</taxon>
        <taxon>Metazoa</taxon>
        <taxon>Chordata</taxon>
        <taxon>Craniata</taxon>
        <taxon>Vertebrata</taxon>
        <taxon>Euteleostomi</taxon>
        <taxon>Actinopterygii</taxon>
        <taxon>Neopterygii</taxon>
        <taxon>Teleostei</taxon>
        <taxon>Ostariophysi</taxon>
        <taxon>Cypriniformes</taxon>
        <taxon>Xenocyprididae</taxon>
        <taxon>Xenocypridinae</taxon>
        <taxon>Culter</taxon>
    </lineage>
</organism>
<comment type="caution">
    <text evidence="1">The sequence shown here is derived from an EMBL/GenBank/DDBJ whole genome shotgun (WGS) entry which is preliminary data.</text>
</comment>
<evidence type="ECO:0000313" key="1">
    <source>
        <dbReference type="EMBL" id="KAK9978528.1"/>
    </source>
</evidence>
<keyword evidence="2" id="KW-1185">Reference proteome</keyword>
<protein>
    <submittedName>
        <fullName evidence="1">Uncharacterized protein</fullName>
    </submittedName>
</protein>
<evidence type="ECO:0000313" key="2">
    <source>
        <dbReference type="Proteomes" id="UP001479290"/>
    </source>
</evidence>
<name>A0AAW2AZN2_CULAL</name>
<dbReference type="Proteomes" id="UP001479290">
    <property type="component" value="Unassembled WGS sequence"/>
</dbReference>
<proteinExistence type="predicted"/>
<accession>A0AAW2AZN2</accession>
<sequence>MQPLNVTDVQTASWTNVSQLCEQKRCQVSVKKQKRVQMHSGIVFVQYSVVQCKIL</sequence>
<dbReference type="AlphaFoldDB" id="A0AAW2AZN2"/>